<dbReference type="GO" id="GO:0003676">
    <property type="term" value="F:nucleic acid binding"/>
    <property type="evidence" value="ECO:0007669"/>
    <property type="project" value="InterPro"/>
</dbReference>
<evidence type="ECO:0000256" key="2">
    <source>
        <dbReference type="ARBA" id="ARBA00022801"/>
    </source>
</evidence>
<evidence type="ECO:0000256" key="5">
    <source>
        <dbReference type="PROSITE-ProRule" id="PRU00552"/>
    </source>
</evidence>
<proteinExistence type="predicted"/>
<keyword evidence="3 8" id="KW-0347">Helicase</keyword>
<evidence type="ECO:0000313" key="9">
    <source>
        <dbReference type="EnsemblPlants" id="AET02096"/>
    </source>
</evidence>
<dbReference type="EnsemblPlants" id="AET02096">
    <property type="protein sequence ID" value="AET02096"/>
    <property type="gene ID" value="MTR_8g032230"/>
</dbReference>
<dbReference type="PROSITE" id="PS51192">
    <property type="entry name" value="HELICASE_ATP_BIND_1"/>
    <property type="match status" value="1"/>
</dbReference>
<keyword evidence="1" id="KW-0547">Nucleotide-binding</keyword>
<keyword evidence="10" id="KW-1185">Reference proteome</keyword>
<dbReference type="GO" id="GO:0005524">
    <property type="term" value="F:ATP binding"/>
    <property type="evidence" value="ECO:0007669"/>
    <property type="project" value="UniProtKB-KW"/>
</dbReference>
<keyword evidence="2" id="KW-0378">Hydrolase</keyword>
<dbReference type="EMBL" id="CM001224">
    <property type="protein sequence ID" value="AET02096.2"/>
    <property type="molecule type" value="Genomic_DNA"/>
</dbReference>
<dbReference type="Proteomes" id="UP000002051">
    <property type="component" value="Chromosome 8"/>
</dbReference>
<dbReference type="InterPro" id="IPR014014">
    <property type="entry name" value="RNA_helicase_DEAD_Q_motif"/>
</dbReference>
<evidence type="ECO:0000313" key="10">
    <source>
        <dbReference type="Proteomes" id="UP000002051"/>
    </source>
</evidence>
<evidence type="ECO:0000256" key="3">
    <source>
        <dbReference type="ARBA" id="ARBA00022806"/>
    </source>
</evidence>
<dbReference type="InterPro" id="IPR027417">
    <property type="entry name" value="P-loop_NTPase"/>
</dbReference>
<evidence type="ECO:0000313" key="8">
    <source>
        <dbReference type="EMBL" id="AET02096.2"/>
    </source>
</evidence>
<evidence type="ECO:0000256" key="4">
    <source>
        <dbReference type="ARBA" id="ARBA00022840"/>
    </source>
</evidence>
<protein>
    <submittedName>
        <fullName evidence="8">DEAD-box helicase family protein</fullName>
    </submittedName>
</protein>
<organism evidence="8 10">
    <name type="scientific">Medicago truncatula</name>
    <name type="common">Barrel medic</name>
    <name type="synonym">Medicago tribuloides</name>
    <dbReference type="NCBI Taxonomy" id="3880"/>
    <lineage>
        <taxon>Eukaryota</taxon>
        <taxon>Viridiplantae</taxon>
        <taxon>Streptophyta</taxon>
        <taxon>Embryophyta</taxon>
        <taxon>Tracheophyta</taxon>
        <taxon>Spermatophyta</taxon>
        <taxon>Magnoliopsida</taxon>
        <taxon>eudicotyledons</taxon>
        <taxon>Gunneridae</taxon>
        <taxon>Pentapetalae</taxon>
        <taxon>rosids</taxon>
        <taxon>fabids</taxon>
        <taxon>Fabales</taxon>
        <taxon>Fabaceae</taxon>
        <taxon>Papilionoideae</taxon>
        <taxon>50 kb inversion clade</taxon>
        <taxon>NPAAA clade</taxon>
        <taxon>Hologalegina</taxon>
        <taxon>IRL clade</taxon>
        <taxon>Trifolieae</taxon>
        <taxon>Medicago</taxon>
    </lineage>
</organism>
<accession>A0A0C3XYK4</accession>
<dbReference type="PANTHER" id="PTHR47959:SF24">
    <property type="entry name" value="ATP-DEPENDENT RNA HELICASE"/>
    <property type="match status" value="1"/>
</dbReference>
<dbReference type="AlphaFoldDB" id="G7LCM9"/>
<dbReference type="HOGENOM" id="CLU_1565225_0_0_1"/>
<feature type="short sequence motif" description="Q motif" evidence="5">
    <location>
        <begin position="9"/>
        <end position="37"/>
    </location>
</feature>
<reference evidence="9" key="3">
    <citation type="submission" date="2015-04" db="UniProtKB">
        <authorList>
            <consortium name="EnsemblPlants"/>
        </authorList>
    </citation>
    <scope>IDENTIFICATION</scope>
    <source>
        <strain evidence="9">cv. Jemalong A17</strain>
    </source>
</reference>
<dbReference type="InterPro" id="IPR011545">
    <property type="entry name" value="DEAD/DEAH_box_helicase_dom"/>
</dbReference>
<dbReference type="PANTHER" id="PTHR47959">
    <property type="entry name" value="ATP-DEPENDENT RNA HELICASE RHLE-RELATED"/>
    <property type="match status" value="1"/>
</dbReference>
<dbReference type="Pfam" id="PF00270">
    <property type="entry name" value="DEAD"/>
    <property type="match status" value="1"/>
</dbReference>
<evidence type="ECO:0000259" key="6">
    <source>
        <dbReference type="PROSITE" id="PS51192"/>
    </source>
</evidence>
<dbReference type="PROSITE" id="PS51195">
    <property type="entry name" value="Q_MOTIF"/>
    <property type="match status" value="1"/>
</dbReference>
<dbReference type="Gene3D" id="3.40.50.300">
    <property type="entry name" value="P-loop containing nucleotide triphosphate hydrolases"/>
    <property type="match status" value="1"/>
</dbReference>
<feature type="domain" description="Helicase ATP-binding" evidence="6">
    <location>
        <begin position="40"/>
        <end position="158"/>
    </location>
</feature>
<dbReference type="SMART" id="SM00487">
    <property type="entry name" value="DEXDc"/>
    <property type="match status" value="1"/>
</dbReference>
<sequence>MEEENKEIKSFKDLGLDELLVEAFEKMGWKNPKEIQLKAIPQALQGKDVIGFSQTGSGKTGAFALPILHALLDAPRHGFFACVISPTRELAYQVPEQFEALGSEIGVKCAVLVGQMDMVQQSIEIAKGPDIFVGTPGRVLDHLKNTKGFSLDRLKYLVNLFGGYRYYCSES</sequence>
<feature type="domain" description="DEAD-box RNA helicase Q" evidence="7">
    <location>
        <begin position="9"/>
        <end position="37"/>
    </location>
</feature>
<gene>
    <name evidence="8" type="ordered locus">MTR_8g032230</name>
</gene>
<dbReference type="SUPFAM" id="SSF52540">
    <property type="entry name" value="P-loop containing nucleoside triphosphate hydrolases"/>
    <property type="match status" value="1"/>
</dbReference>
<dbReference type="InterPro" id="IPR014001">
    <property type="entry name" value="Helicase_ATP-bd"/>
</dbReference>
<dbReference type="InterPro" id="IPR050079">
    <property type="entry name" value="DEAD_box_RNA_helicase"/>
</dbReference>
<evidence type="ECO:0000256" key="1">
    <source>
        <dbReference type="ARBA" id="ARBA00022741"/>
    </source>
</evidence>
<reference evidence="8 10" key="2">
    <citation type="journal article" date="2014" name="BMC Genomics">
        <title>An improved genome release (version Mt4.0) for the model legume Medicago truncatula.</title>
        <authorList>
            <person name="Tang H."/>
            <person name="Krishnakumar V."/>
            <person name="Bidwell S."/>
            <person name="Rosen B."/>
            <person name="Chan A."/>
            <person name="Zhou S."/>
            <person name="Gentzbittel L."/>
            <person name="Childs K.L."/>
            <person name="Yandell M."/>
            <person name="Gundlach H."/>
            <person name="Mayer K.F."/>
            <person name="Schwartz D.C."/>
            <person name="Town C.D."/>
        </authorList>
    </citation>
    <scope>GENOME REANNOTATION</scope>
    <source>
        <strain evidence="9 10">cv. Jemalong A17</strain>
    </source>
</reference>
<name>G7LCM9_MEDTR</name>
<dbReference type="STRING" id="3880.G7LCM9"/>
<accession>G7LCM9</accession>
<dbReference type="GO" id="GO:0003724">
    <property type="term" value="F:RNA helicase activity"/>
    <property type="evidence" value="ECO:0007669"/>
    <property type="project" value="InterPro"/>
</dbReference>
<keyword evidence="4" id="KW-0067">ATP-binding</keyword>
<reference evidence="8 10" key="1">
    <citation type="journal article" date="2011" name="Nature">
        <title>The Medicago genome provides insight into the evolution of rhizobial symbioses.</title>
        <authorList>
            <person name="Young N.D."/>
            <person name="Debelle F."/>
            <person name="Oldroyd G.E."/>
            <person name="Geurts R."/>
            <person name="Cannon S.B."/>
            <person name="Udvardi M.K."/>
            <person name="Benedito V.A."/>
            <person name="Mayer K.F."/>
            <person name="Gouzy J."/>
            <person name="Schoof H."/>
            <person name="Van de Peer Y."/>
            <person name="Proost S."/>
            <person name="Cook D.R."/>
            <person name="Meyers B.C."/>
            <person name="Spannagl M."/>
            <person name="Cheung F."/>
            <person name="De Mita S."/>
            <person name="Krishnakumar V."/>
            <person name="Gundlach H."/>
            <person name="Zhou S."/>
            <person name="Mudge J."/>
            <person name="Bharti A.K."/>
            <person name="Murray J.D."/>
            <person name="Naoumkina M.A."/>
            <person name="Rosen B."/>
            <person name="Silverstein K.A."/>
            <person name="Tang H."/>
            <person name="Rombauts S."/>
            <person name="Zhao P.X."/>
            <person name="Zhou P."/>
            <person name="Barbe V."/>
            <person name="Bardou P."/>
            <person name="Bechner M."/>
            <person name="Bellec A."/>
            <person name="Berger A."/>
            <person name="Berges H."/>
            <person name="Bidwell S."/>
            <person name="Bisseling T."/>
            <person name="Choisne N."/>
            <person name="Couloux A."/>
            <person name="Denny R."/>
            <person name="Deshpande S."/>
            <person name="Dai X."/>
            <person name="Doyle J.J."/>
            <person name="Dudez A.M."/>
            <person name="Farmer A.D."/>
            <person name="Fouteau S."/>
            <person name="Franken C."/>
            <person name="Gibelin C."/>
            <person name="Gish J."/>
            <person name="Goldstein S."/>
            <person name="Gonzalez A.J."/>
            <person name="Green P.J."/>
            <person name="Hallab A."/>
            <person name="Hartog M."/>
            <person name="Hua A."/>
            <person name="Humphray S.J."/>
            <person name="Jeong D.H."/>
            <person name="Jing Y."/>
            <person name="Jocker A."/>
            <person name="Kenton S.M."/>
            <person name="Kim D.J."/>
            <person name="Klee K."/>
            <person name="Lai H."/>
            <person name="Lang C."/>
            <person name="Lin S."/>
            <person name="Macmil S.L."/>
            <person name="Magdelenat G."/>
            <person name="Matthews L."/>
            <person name="McCorrison J."/>
            <person name="Monaghan E.L."/>
            <person name="Mun J.H."/>
            <person name="Najar F.Z."/>
            <person name="Nicholson C."/>
            <person name="Noirot C."/>
            <person name="O'Bleness M."/>
            <person name="Paule C.R."/>
            <person name="Poulain J."/>
            <person name="Prion F."/>
            <person name="Qin B."/>
            <person name="Qu C."/>
            <person name="Retzel E.F."/>
            <person name="Riddle C."/>
            <person name="Sallet E."/>
            <person name="Samain S."/>
            <person name="Samson N."/>
            <person name="Sanders I."/>
            <person name="Saurat O."/>
            <person name="Scarpelli C."/>
            <person name="Schiex T."/>
            <person name="Segurens B."/>
            <person name="Severin A.J."/>
            <person name="Sherrier D.J."/>
            <person name="Shi R."/>
            <person name="Sims S."/>
            <person name="Singer S.R."/>
            <person name="Sinharoy S."/>
            <person name="Sterck L."/>
            <person name="Viollet A."/>
            <person name="Wang B.B."/>
            <person name="Wang K."/>
            <person name="Wang M."/>
            <person name="Wang X."/>
            <person name="Warfsmann J."/>
            <person name="Weissenbach J."/>
            <person name="White D.D."/>
            <person name="White J.D."/>
            <person name="Wiley G.B."/>
            <person name="Wincker P."/>
            <person name="Xing Y."/>
            <person name="Yang L."/>
            <person name="Yao Z."/>
            <person name="Ying F."/>
            <person name="Zhai J."/>
            <person name="Zhou L."/>
            <person name="Zuber A."/>
            <person name="Denarie J."/>
            <person name="Dixon R.A."/>
            <person name="May G.D."/>
            <person name="Schwartz D.C."/>
            <person name="Rogers J."/>
            <person name="Quetier F."/>
            <person name="Town C.D."/>
            <person name="Roe B.A."/>
        </authorList>
    </citation>
    <scope>NUCLEOTIDE SEQUENCE [LARGE SCALE GENOMIC DNA]</scope>
    <source>
        <strain evidence="8">A17</strain>
        <strain evidence="9 10">cv. Jemalong A17</strain>
    </source>
</reference>
<evidence type="ECO:0000259" key="7">
    <source>
        <dbReference type="PROSITE" id="PS51195"/>
    </source>
</evidence>
<dbReference type="GO" id="GO:0016787">
    <property type="term" value="F:hydrolase activity"/>
    <property type="evidence" value="ECO:0007669"/>
    <property type="project" value="UniProtKB-KW"/>
</dbReference>